<reference evidence="3" key="1">
    <citation type="journal article" date="2019" name="Int. J. Syst. Evol. Microbiol.">
        <title>The Global Catalogue of Microorganisms (GCM) 10K type strain sequencing project: providing services to taxonomists for standard genome sequencing and annotation.</title>
        <authorList>
            <consortium name="The Broad Institute Genomics Platform"/>
            <consortium name="The Broad Institute Genome Sequencing Center for Infectious Disease"/>
            <person name="Wu L."/>
            <person name="Ma J."/>
        </authorList>
    </citation>
    <scope>NUCLEOTIDE SEQUENCE [LARGE SCALE GENOMIC DNA]</scope>
    <source>
        <strain evidence="3">CGMCC 1.7003</strain>
    </source>
</reference>
<dbReference type="Proteomes" id="UP000659697">
    <property type="component" value="Unassembled WGS sequence"/>
</dbReference>
<keyword evidence="1" id="KW-0812">Transmembrane</keyword>
<gene>
    <name evidence="2" type="ORF">GCM10010919_17730</name>
</gene>
<keyword evidence="3" id="KW-1185">Reference proteome</keyword>
<name>A0ABQ3KXK6_9ALTE</name>
<dbReference type="EMBL" id="BNAO01000003">
    <property type="protein sequence ID" value="GHG68344.1"/>
    <property type="molecule type" value="Genomic_DNA"/>
</dbReference>
<organism evidence="2 3">
    <name type="scientific">Alishewanella longhuensis</name>
    <dbReference type="NCBI Taxonomy" id="1091037"/>
    <lineage>
        <taxon>Bacteria</taxon>
        <taxon>Pseudomonadati</taxon>
        <taxon>Pseudomonadota</taxon>
        <taxon>Gammaproteobacteria</taxon>
        <taxon>Alteromonadales</taxon>
        <taxon>Alteromonadaceae</taxon>
        <taxon>Alishewanella</taxon>
    </lineage>
</organism>
<comment type="caution">
    <text evidence="2">The sequence shown here is derived from an EMBL/GenBank/DDBJ whole genome shotgun (WGS) entry which is preliminary data.</text>
</comment>
<evidence type="ECO:0000256" key="1">
    <source>
        <dbReference type="SAM" id="Phobius"/>
    </source>
</evidence>
<dbReference type="Pfam" id="PF14316">
    <property type="entry name" value="DUF4381"/>
    <property type="match status" value="1"/>
</dbReference>
<keyword evidence="1" id="KW-0472">Membrane</keyword>
<dbReference type="InterPro" id="IPR025489">
    <property type="entry name" value="DUF4381"/>
</dbReference>
<accession>A0ABQ3KXK6</accession>
<evidence type="ECO:0008006" key="4">
    <source>
        <dbReference type="Google" id="ProtNLM"/>
    </source>
</evidence>
<keyword evidence="1" id="KW-1133">Transmembrane helix</keyword>
<sequence>MVANSDLLPHLADIYEPELIIAWQPALGHWLLLAIILIILAVLLWQGYRRWQAGQARRAALLELKQLNWQEPSSIAAINQLLKRLLQSYQPSHPLLSGDVQSWQQFLQSQLPKSLPLPELQKLLYQPPALTSELVREQWWYASAYIIKHFNAKTGAIWLKNAPLTAPAKENNHA</sequence>
<feature type="transmembrane region" description="Helical" evidence="1">
    <location>
        <begin position="27"/>
        <end position="48"/>
    </location>
</feature>
<protein>
    <recommendedName>
        <fullName evidence="4">DUF4381 domain-containing protein</fullName>
    </recommendedName>
</protein>
<evidence type="ECO:0000313" key="2">
    <source>
        <dbReference type="EMBL" id="GHG68344.1"/>
    </source>
</evidence>
<evidence type="ECO:0000313" key="3">
    <source>
        <dbReference type="Proteomes" id="UP000659697"/>
    </source>
</evidence>
<dbReference type="RefSeq" id="WP_189432366.1">
    <property type="nucleotide sequence ID" value="NZ_BNAO01000003.1"/>
</dbReference>
<proteinExistence type="predicted"/>